<evidence type="ECO:0000256" key="4">
    <source>
        <dbReference type="ARBA" id="ARBA00023136"/>
    </source>
</evidence>
<dbReference type="Proteomes" id="UP000008633">
    <property type="component" value="Chromosome"/>
</dbReference>
<proteinExistence type="predicted"/>
<dbReference type="OrthoDB" id="5372729at2"/>
<dbReference type="STRING" id="749222.Nitsa_0674"/>
<keyword evidence="4 5" id="KW-0472">Membrane</keyword>
<feature type="transmembrane region" description="Helical" evidence="5">
    <location>
        <begin position="66"/>
        <end position="95"/>
    </location>
</feature>
<gene>
    <name evidence="6" type="ordered locus">Nitsa_0674</name>
</gene>
<keyword evidence="7" id="KW-1185">Reference proteome</keyword>
<feature type="transmembrane region" description="Helical" evidence="5">
    <location>
        <begin position="102"/>
        <end position="128"/>
    </location>
</feature>
<reference evidence="7" key="2">
    <citation type="submission" date="2011-01" db="EMBL/GenBank/DDBJ databases">
        <title>The complete genome of Nitratifractor salsuginis DSM 16511.</title>
        <authorList>
            <consortium name="US DOE Joint Genome Institute (JGI-PGF)"/>
            <person name="Lucas S."/>
            <person name="Copeland A."/>
            <person name="Lapidus A."/>
            <person name="Bruce D."/>
            <person name="Goodwin L."/>
            <person name="Pitluck S."/>
            <person name="Kyrpides N."/>
            <person name="Mavromatis K."/>
            <person name="Ivanova N."/>
            <person name="Mikhailova N."/>
            <person name="Zeytun A."/>
            <person name="Detter J.C."/>
            <person name="Tapia R."/>
            <person name="Han C."/>
            <person name="Land M."/>
            <person name="Hauser L."/>
            <person name="Markowitz V."/>
            <person name="Cheng J.-F."/>
            <person name="Hugenholtz P."/>
            <person name="Woyke T."/>
            <person name="Wu D."/>
            <person name="Tindall B."/>
            <person name="Schuetze A."/>
            <person name="Brambilla E."/>
            <person name="Klenk H.-P."/>
            <person name="Eisen J.A."/>
        </authorList>
    </citation>
    <scope>NUCLEOTIDE SEQUENCE [LARGE SCALE GENOMIC DNA]</scope>
    <source>
        <strain evidence="7">DSM 16511 / JCM 12458 / E9I37-1</strain>
    </source>
</reference>
<evidence type="ECO:0000256" key="5">
    <source>
        <dbReference type="SAM" id="Phobius"/>
    </source>
</evidence>
<keyword evidence="2 5" id="KW-0812">Transmembrane</keyword>
<evidence type="ECO:0000256" key="3">
    <source>
        <dbReference type="ARBA" id="ARBA00022989"/>
    </source>
</evidence>
<evidence type="ECO:0000313" key="7">
    <source>
        <dbReference type="Proteomes" id="UP000008633"/>
    </source>
</evidence>
<protein>
    <recommendedName>
        <fullName evidence="8">Transmembrane protein</fullName>
    </recommendedName>
</protein>
<dbReference type="RefSeq" id="WP_013553636.1">
    <property type="nucleotide sequence ID" value="NC_014935.1"/>
</dbReference>
<dbReference type="Pfam" id="PF07264">
    <property type="entry name" value="EI24"/>
    <property type="match status" value="1"/>
</dbReference>
<evidence type="ECO:0000313" key="6">
    <source>
        <dbReference type="EMBL" id="ADV45942.1"/>
    </source>
</evidence>
<keyword evidence="3 5" id="KW-1133">Transmembrane helix</keyword>
<dbReference type="eggNOG" id="COG2981">
    <property type="taxonomic scope" value="Bacteria"/>
</dbReference>
<name>E6X1T4_NITSE</name>
<accession>E6X1T4</accession>
<feature type="transmembrane region" description="Helical" evidence="5">
    <location>
        <begin position="20"/>
        <end position="46"/>
    </location>
</feature>
<organism evidence="6 7">
    <name type="scientific">Nitratifractor salsuginis (strain DSM 16511 / JCM 12458 / E9I37-1)</name>
    <dbReference type="NCBI Taxonomy" id="749222"/>
    <lineage>
        <taxon>Bacteria</taxon>
        <taxon>Pseudomonadati</taxon>
        <taxon>Campylobacterota</taxon>
        <taxon>Epsilonproteobacteria</taxon>
        <taxon>Campylobacterales</taxon>
        <taxon>Sulfurovaceae</taxon>
        <taxon>Nitratifractor</taxon>
    </lineage>
</organism>
<dbReference type="AlphaFoldDB" id="E6X1T4"/>
<evidence type="ECO:0008006" key="8">
    <source>
        <dbReference type="Google" id="ProtNLM"/>
    </source>
</evidence>
<feature type="transmembrane region" description="Helical" evidence="5">
    <location>
        <begin position="148"/>
        <end position="173"/>
    </location>
</feature>
<dbReference type="KEGG" id="nsa:Nitsa_0674"/>
<reference evidence="6 7" key="1">
    <citation type="journal article" date="2011" name="Stand. Genomic Sci.">
        <title>Complete genome sequence of Nitratifractor salsuginis type strain (E9I37-1).</title>
        <authorList>
            <person name="Anderson I."/>
            <person name="Sikorski J."/>
            <person name="Zeytun A."/>
            <person name="Nolan M."/>
            <person name="Lapidus A."/>
            <person name="Lucas S."/>
            <person name="Hammon N."/>
            <person name="Deshpande S."/>
            <person name="Cheng J.F."/>
            <person name="Tapia R."/>
            <person name="Han C."/>
            <person name="Goodwin L."/>
            <person name="Pitluck S."/>
            <person name="Liolios K."/>
            <person name="Pagani I."/>
            <person name="Ivanova N."/>
            <person name="Huntemann M."/>
            <person name="Mavromatis K."/>
            <person name="Ovchinikova G."/>
            <person name="Pati A."/>
            <person name="Chen A."/>
            <person name="Palaniappan K."/>
            <person name="Land M."/>
            <person name="Hauser L."/>
            <person name="Brambilla E.M."/>
            <person name="Ngatchou-Djao O.D."/>
            <person name="Rohde M."/>
            <person name="Tindall B.J."/>
            <person name="Goker M."/>
            <person name="Detter J.C."/>
            <person name="Woyke T."/>
            <person name="Bristow J."/>
            <person name="Eisen J.A."/>
            <person name="Markowitz V."/>
            <person name="Hugenholtz P."/>
            <person name="Klenk H.P."/>
            <person name="Kyrpides N.C."/>
        </authorList>
    </citation>
    <scope>NUCLEOTIDE SEQUENCE [LARGE SCALE GENOMIC DNA]</scope>
    <source>
        <strain evidence="7">DSM 16511 / JCM 12458 / E9I37-1</strain>
    </source>
</reference>
<sequence>MASIYGIFHRSLRDLIRWPVLREVLVTGLPLMLIWLAIGWVVWTPLLHVSTWIISWVPFSIVKANGALLILFLIWALAVLVSYAFITAMIAPIFFRKMKRGYYYYSFGVLLLLAAGWAWLIIANWGLLNKAIADKLLVWLPFQTVAEGSAMLLNFYILYGFYILSLFLVLSLFRKDFLETVREINYPDYEPPVEKIKTHHGTVALRDAALFVLLTVLLFPLLVIPIVNVLIQLFLWAWLYRDATFRGTCRLYCTQEEFTRLKQHRFVIWSIAFFASMLNFVPIINMFTPFFVQLVLFHWIMAEKGIAPASADEREEIEKGLEASDGE</sequence>
<feature type="transmembrane region" description="Helical" evidence="5">
    <location>
        <begin position="208"/>
        <end position="238"/>
    </location>
</feature>
<comment type="subcellular location">
    <subcellularLocation>
        <location evidence="1">Membrane</location>
        <topology evidence="1">Multi-pass membrane protein</topology>
    </subcellularLocation>
</comment>
<dbReference type="HOGENOM" id="CLU_915058_0_0_7"/>
<evidence type="ECO:0000256" key="1">
    <source>
        <dbReference type="ARBA" id="ARBA00004141"/>
    </source>
</evidence>
<dbReference type="InterPro" id="IPR059112">
    <property type="entry name" value="CysZ/EI24"/>
</dbReference>
<dbReference type="EMBL" id="CP002452">
    <property type="protein sequence ID" value="ADV45942.1"/>
    <property type="molecule type" value="Genomic_DNA"/>
</dbReference>
<evidence type="ECO:0000256" key="2">
    <source>
        <dbReference type="ARBA" id="ARBA00022692"/>
    </source>
</evidence>
<feature type="transmembrane region" description="Helical" evidence="5">
    <location>
        <begin position="266"/>
        <end position="292"/>
    </location>
</feature>